<name>A1APK2_PELPD</name>
<feature type="transmembrane region" description="Helical" evidence="3">
    <location>
        <begin position="288"/>
        <end position="310"/>
    </location>
</feature>
<evidence type="ECO:0000256" key="3">
    <source>
        <dbReference type="SAM" id="Phobius"/>
    </source>
</evidence>
<evidence type="ECO:0000313" key="5">
    <source>
        <dbReference type="Proteomes" id="UP000006732"/>
    </source>
</evidence>
<dbReference type="InterPro" id="IPR011990">
    <property type="entry name" value="TPR-like_helical_dom_sf"/>
</dbReference>
<accession>A1APK2</accession>
<dbReference type="PANTHER" id="PTHR44227:SF3">
    <property type="entry name" value="PROTEIN O-MANNOSYL-TRANSFERASE TMTC4"/>
    <property type="match status" value="1"/>
</dbReference>
<dbReference type="InterPro" id="IPR052346">
    <property type="entry name" value="O-mannosyl-transferase_TMTC"/>
</dbReference>
<evidence type="ECO:0000256" key="1">
    <source>
        <dbReference type="ARBA" id="ARBA00022737"/>
    </source>
</evidence>
<evidence type="ECO:0000256" key="2">
    <source>
        <dbReference type="ARBA" id="ARBA00022803"/>
    </source>
</evidence>
<dbReference type="OrthoDB" id="127293at2"/>
<evidence type="ECO:0000313" key="4">
    <source>
        <dbReference type="EMBL" id="ABK99272.1"/>
    </source>
</evidence>
<keyword evidence="3" id="KW-1133">Transmembrane helix</keyword>
<feature type="transmembrane region" description="Helical" evidence="3">
    <location>
        <begin position="317"/>
        <end position="340"/>
    </location>
</feature>
<feature type="transmembrane region" description="Helical" evidence="3">
    <location>
        <begin position="169"/>
        <end position="197"/>
    </location>
</feature>
<feature type="transmembrane region" description="Helical" evidence="3">
    <location>
        <begin position="12"/>
        <end position="30"/>
    </location>
</feature>
<dbReference type="Proteomes" id="UP000006732">
    <property type="component" value="Chromosome"/>
</dbReference>
<dbReference type="HOGENOM" id="CLU_011615_5_2_7"/>
<reference evidence="4 5" key="1">
    <citation type="submission" date="2006-10" db="EMBL/GenBank/DDBJ databases">
        <title>Complete sequence of chromosome of Pelobacter propionicus DSM 2379.</title>
        <authorList>
            <consortium name="US DOE Joint Genome Institute"/>
            <person name="Copeland A."/>
            <person name="Lucas S."/>
            <person name="Lapidus A."/>
            <person name="Barry K."/>
            <person name="Detter J.C."/>
            <person name="Glavina del Rio T."/>
            <person name="Hammon N."/>
            <person name="Israni S."/>
            <person name="Dalin E."/>
            <person name="Tice H."/>
            <person name="Pitluck S."/>
            <person name="Saunders E."/>
            <person name="Brettin T."/>
            <person name="Bruce D."/>
            <person name="Han C."/>
            <person name="Tapia R."/>
            <person name="Schmutz J."/>
            <person name="Larimer F."/>
            <person name="Land M."/>
            <person name="Hauser L."/>
            <person name="Kyrpides N."/>
            <person name="Kim E."/>
            <person name="Lovley D."/>
            <person name="Richardson P."/>
        </authorList>
    </citation>
    <scope>NUCLEOTIDE SEQUENCE [LARGE SCALE GENOMIC DNA]</scope>
    <source>
        <strain evidence="5">DSM 2379 / NBRC 103807 / OttBd1</strain>
    </source>
</reference>
<keyword evidence="3" id="KW-0812">Transmembrane</keyword>
<evidence type="ECO:0008006" key="6">
    <source>
        <dbReference type="Google" id="ProtNLM"/>
    </source>
</evidence>
<feature type="transmembrane region" description="Helical" evidence="3">
    <location>
        <begin position="217"/>
        <end position="236"/>
    </location>
</feature>
<keyword evidence="1" id="KW-0677">Repeat</keyword>
<protein>
    <recommendedName>
        <fullName evidence="6">Glycosyltransferase RgtA/B/C/D-like domain-containing protein</fullName>
    </recommendedName>
</protein>
<gene>
    <name evidence="4" type="ordered locus">Ppro_1658</name>
</gene>
<dbReference type="RefSeq" id="WP_011735549.1">
    <property type="nucleotide sequence ID" value="NC_008609.1"/>
</dbReference>
<dbReference type="eggNOG" id="COG0457">
    <property type="taxonomic scope" value="Bacteria"/>
</dbReference>
<feature type="transmembrane region" description="Helical" evidence="3">
    <location>
        <begin position="346"/>
        <end position="364"/>
    </location>
</feature>
<feature type="transmembrane region" description="Helical" evidence="3">
    <location>
        <begin position="83"/>
        <end position="103"/>
    </location>
</feature>
<keyword evidence="3" id="KW-0472">Membrane</keyword>
<dbReference type="AlphaFoldDB" id="A1APK2"/>
<dbReference type="STRING" id="338966.Ppro_1658"/>
<proteinExistence type="predicted"/>
<feature type="transmembrane region" description="Helical" evidence="3">
    <location>
        <begin position="138"/>
        <end position="157"/>
    </location>
</feature>
<sequence length="579" mass="64509">MNQILTKAKCIIFLSLIVLIAYYPSLFVPLNSVDDSGMYLHLLNTDAFTLEGMFFPGHTGSYYRPFVLLSFMMDKYVWGLEESFMHLENIVFHLANTLLLFAVTRRACSLLKQTSLFVPFATALFFAIHPLNTEAVNWISGRTDLLAGFFLLLAMYSMLKNPLTWPCSLLAAIFMLMACLAKETAIFFLPAALLFPFYLSSHKDEIVPVSIIVRRNLPHLLLFSAAGSAYFVFRALAFAKGDQGVTRVMTHVAGAESAGMLTSLRLVFKSIGFYAKKLLLPFPLNFGITHISDLYLPLGVLVLAGVIWLMSRRTLPAFFVICAGAVGTSALMIPLLRLTWTPLGERYMYIPSAFFLTGLMLTVGRWEQQHVRFRTALVLLASCLFGIALYGTVTRNFLWQNSLALFQDTLKKSPNFTPAQNEIANALYAQGRKQEATVIYKSFTESEGLINAQYGLKNKALAFMNEGNFSEARDILSQLLANPGKHEVSILLQVLELNKIQVAAGKATIKGVYAESVETLTRLIALTGDPFYSYRLGIVHMQIGERQKAIASFNAVVRTAAPTAYYRKPAEKLAKELAM</sequence>
<dbReference type="KEGG" id="ppd:Ppro_1658"/>
<dbReference type="SUPFAM" id="SSF48452">
    <property type="entry name" value="TPR-like"/>
    <property type="match status" value="1"/>
</dbReference>
<dbReference type="EMBL" id="CP000482">
    <property type="protein sequence ID" value="ABK99272.1"/>
    <property type="molecule type" value="Genomic_DNA"/>
</dbReference>
<keyword evidence="2" id="KW-0802">TPR repeat</keyword>
<feature type="transmembrane region" description="Helical" evidence="3">
    <location>
        <begin position="376"/>
        <end position="393"/>
    </location>
</feature>
<organism evidence="4 5">
    <name type="scientific">Pelobacter propionicus (strain DSM 2379 / NBRC 103807 / OttBd1)</name>
    <dbReference type="NCBI Taxonomy" id="338966"/>
    <lineage>
        <taxon>Bacteria</taxon>
        <taxon>Pseudomonadati</taxon>
        <taxon>Thermodesulfobacteriota</taxon>
        <taxon>Desulfuromonadia</taxon>
        <taxon>Desulfuromonadales</taxon>
        <taxon>Desulfuromonadaceae</taxon>
        <taxon>Pelobacter</taxon>
    </lineage>
</organism>
<dbReference type="PANTHER" id="PTHR44227">
    <property type="match status" value="1"/>
</dbReference>
<dbReference type="Gene3D" id="1.25.40.10">
    <property type="entry name" value="Tetratricopeptide repeat domain"/>
    <property type="match status" value="1"/>
</dbReference>
<keyword evidence="5" id="KW-1185">Reference proteome</keyword>